<evidence type="ECO:0000256" key="1">
    <source>
        <dbReference type="SAM" id="MobiDB-lite"/>
    </source>
</evidence>
<dbReference type="Proteomes" id="UP000676169">
    <property type="component" value="Chromosome"/>
</dbReference>
<feature type="compositionally biased region" description="Polar residues" evidence="1">
    <location>
        <begin position="20"/>
        <end position="35"/>
    </location>
</feature>
<feature type="region of interest" description="Disordered" evidence="1">
    <location>
        <begin position="2468"/>
        <end position="2493"/>
    </location>
</feature>
<dbReference type="RefSeq" id="WP_211630203.1">
    <property type="nucleotide sequence ID" value="NZ_CP073100.1"/>
</dbReference>
<proteinExistence type="predicted"/>
<feature type="region of interest" description="Disordered" evidence="1">
    <location>
        <begin position="13"/>
        <end position="35"/>
    </location>
</feature>
<dbReference type="EMBL" id="CP073100">
    <property type="protein sequence ID" value="QUE50114.1"/>
    <property type="molecule type" value="Genomic_DNA"/>
</dbReference>
<keyword evidence="4" id="KW-1185">Reference proteome</keyword>
<reference evidence="3" key="1">
    <citation type="submission" date="2021-04" db="EMBL/GenBank/DDBJ databases">
        <title>Luteolibacter sp. 32A isolated from the skin of an Anderson's salamander (Ambystoma andersonii).</title>
        <authorList>
            <person name="Spergser J."/>
            <person name="Busse H.-J."/>
        </authorList>
    </citation>
    <scope>NUCLEOTIDE SEQUENCE</scope>
    <source>
        <strain evidence="3">32A</strain>
    </source>
</reference>
<dbReference type="InterPro" id="IPR036709">
    <property type="entry name" value="Autotransporte_beta_dom_sf"/>
</dbReference>
<dbReference type="PROSITE" id="PS51208">
    <property type="entry name" value="AUTOTRANSPORTER"/>
    <property type="match status" value="1"/>
</dbReference>
<dbReference type="InterPro" id="IPR005546">
    <property type="entry name" value="Autotransporte_beta"/>
</dbReference>
<gene>
    <name evidence="3" type="ORF">KBB96_14710</name>
</gene>
<dbReference type="KEGG" id="lamb:KBB96_14710"/>
<dbReference type="SUPFAM" id="SSF103515">
    <property type="entry name" value="Autotransporter"/>
    <property type="match status" value="1"/>
</dbReference>
<organism evidence="3 4">
    <name type="scientific">Luteolibacter ambystomatis</name>
    <dbReference type="NCBI Taxonomy" id="2824561"/>
    <lineage>
        <taxon>Bacteria</taxon>
        <taxon>Pseudomonadati</taxon>
        <taxon>Verrucomicrobiota</taxon>
        <taxon>Verrucomicrobiia</taxon>
        <taxon>Verrucomicrobiales</taxon>
        <taxon>Verrucomicrobiaceae</taxon>
        <taxon>Luteolibacter</taxon>
    </lineage>
</organism>
<protein>
    <submittedName>
        <fullName evidence="3">Autotransporter outer membrane beta-barrel domain-containing protein</fullName>
    </submittedName>
</protein>
<dbReference type="SMART" id="SM00869">
    <property type="entry name" value="Autotransporter"/>
    <property type="match status" value="1"/>
</dbReference>
<name>A0A975IYG3_9BACT</name>
<evidence type="ECO:0000313" key="4">
    <source>
        <dbReference type="Proteomes" id="UP000676169"/>
    </source>
</evidence>
<feature type="domain" description="Autotransporter" evidence="2">
    <location>
        <begin position="3751"/>
        <end position="4030"/>
    </location>
</feature>
<evidence type="ECO:0000259" key="2">
    <source>
        <dbReference type="PROSITE" id="PS51208"/>
    </source>
</evidence>
<accession>A0A975IYG3</accession>
<evidence type="ECO:0000313" key="3">
    <source>
        <dbReference type="EMBL" id="QUE50114.1"/>
    </source>
</evidence>
<sequence length="4030" mass="376703">MSTVVISMSSTAWAADPDPSQASTLGQTVNNPATSSSTTVTALIKDPTGTPTAGTVAFVKTADGYIFLVKAVGDVIYNGDNPPQGFTIQSKDTTAKTVTLVPFPADPDPAKNGTATLPYQALATNTSIDGLLNPGGGTAGSAAVAPAVVGGAAGVKIVGVGAGGSNGRAGALVVPPSSGGNGATGPNVSNTNTTVISTTNQIGVEIGSLGGNGGNGGSAYLSVWSGRNGGDGGKGGNVSFTNSGGIQIATTGDDKYGVFAYSRSGAAGAGGSGYGAPGGGSGGASSDGGSVTVDNQGNIITTGKGAYGIYALSVGNKGGGGGSQWGIVGAGGSAGTGGNGGAVSVTNSAGGTISTSGEQAHGILAQSIGGSGGSSGTTGNLILSLQGSSDNGGNGGTVTVTNNGSILTTGKEAKGIFAQSIGGGGGSGGTAGGLIALGGSGSNGGSASTVTVTNGSTGSITTTGLSSDAIFAQSVGGSGGSGSNAGGLVAVGGSGSSAGSGGVVTVENYGTISTSQDNSRGIVAQSIGGGGGDGGNSGGMVAVGGKGSGGGSGSTVTVKNGGTITTLGNDSRGIVAQSVGGGGGNGGSTGSVGVFAGVAVGGSGSTGGAGGNVNVMLQGVDVNNASLISTSGDRSTGVFAQSVGGGGGSGGGAVQVSVGVGFAGAFAVGGQGGKGGAGGVVNLTKGTGSSVIETDGVDSAGVFLQSVGGGGGNGGYSVAVAASGGPVSGSLSVSVGGNGGTAGAGGEVSVGSFTGTGSLISTGFDGSILTKDERSTGFFAQSVGGGGGNGGLAVSAAGSGSLAFSGSIAIGIGGEGGGGGNGGKVSVGIGGNITTQEDNSTGLLAQSVGGGGGNGGGSIAASLAGSGGGSGTMSLAIGGNAGTGSTGGDVWLATRTGTVTTGGENSTGIIAQSIGGGGGNGGYSIAAGAAGAGVGAGALDIGLGGKGGGGGAGGTVLADLQSNVSTAKNNSGGILIQSVGGGGGNGGFNVAAGAAGAGTGSGAVTVGLGGKGATGGIGGTVTASSTGKIDTLGDHSAGFVAQSIGGGGGNGGYSVTVAGSGAGVGSGAVNVGLGGSGGSGNDGGIVTVNTSLGKITTKGSDSIGLLAQSIGGGGGNGGFSVAVAASGAGTGSGAVNVGLGGSGSGGGDGKKVTLTASNDVSTSGKNSAAVVAQSIGGGGGSGGFSVSGAGSGAGTGSGAIAVGLGGKGGSGGDGGDVKATISGDIDTLLENSAGILAQSIGGGGGDGGFNINAAISGAGTGSGSIGVGLGGNGSGGGDGYLVDVSSSGTITTKGNNSTAFIAQSIGGGGGNGGFNVNAAVSGAGTGSGAIGVGLGGSGAGGGHGGIVIAKTSDFISTTGDKSGGILAQSIGGGGGNGGFNVNVAGSGAGTGSGSVGVGLGGSGAGGGYAMSVDLTVTNNVMTTGKNSAGIIAQSVGGGGGNGAFDVTASLSGASTGSGAVGVSIGGSAGTGGYAGAVTTSVTGSVSTAKDGSAGILSQSVGGGGGNGGMSIAGAMSFASTGTGAVSIGLGGSGGEGSYAGKVISGVTGDVYTVGNDSGGIAAQSIGGGGGNGGISISGSIAAAKTGAGALAFGLGGSGGKGGNGGEVENTVTGYVQTQGNHSTGILAQSLGGGGGNGGLNVSGVFTASKQGSGALAIGIGGLGGDGGNAMSVTNTVTGGTVTTGDYSDAIVAQSLGGGGGNGGLNVSGAVNLSKENGGSVGIGVGGFGGNGGDALDVTSTIKTTTAHNQIGTTGDHSSGVVAQSIGGGGGNGGTNVTGAVNVTGKNGAAIGVGVGGFGGGAGNAGKVTVDVAGDIITMGNQSHGILAQSIGGGGGNGGTNVSGTIAFTAASSGPAKTLAASIGVGGFGGGGGYAGAVDVKYDGTISALPGTYHPPVTDPVTHVVTPGYFELQEDGEGSNGIAAQSIGGGGGNGGLNVSGGLSFARGEGDAYGIMVGVGGYGGDGGDAGKVDVLVTGGESISAYGAGHSGILAQSVGGGGGTGATNVSGGIVSDSPLVVGVGGSGGDAGVAKDVKVTATADIYASAKDSKNMASAGIMAQSLGGGGGNGGLNVSGSIAIAKESTVPAITVGVGGSGGAGAISGDVTVDHTGNITTSGNWIHGLMAQSIAGGGGNGALNVTGAFNWSDSDNSGGKKDITVVAGVGGTGGKGADAGDVKVTQNGIVTTKGDNARGVAAQSIGGGGGNGGMNVTGVFSRSSSPISVGVGGTGSGGGHAGAAEVIRGSETASTGTITTDGKNAYGIEASSIGGGGGDAGMNFNAGVTMAGKNPDDGGFVANFAIGGAGGEAGNGGKAKVTNYSDILTKQDKSHGIIAQSIGGGGGNANFNLSVTYGGFEDPSKKNKTLGFALAIGGAPGDGGHGDTVDVIQVGDIETFGKQSYGILSQSIGGGGGNAGMDLAMAITSGGGGSITVGRIGGIGGYGGDVTLSSDGSVLTHGEGSFGMLAQSVGNGGGNSSSTSVAITGPDTDDNPAESASVSVGLEGGEGGYGGSVLLTAEGFVDTHGKNAHGIFAQSIGGGGGNGGSANTFGLSSATIGVAVGGKGGTGGYGGTVTVKSNAQVRTYGDGSVGILAQSVGGGGGTGGMSTAGGLTSKVDGLSVSVGGEGGAGMYAGKVTVENGGIVITDGVGSHGILAQSLGGGGGNSGMAINAILRNTQKDPTNGGMITVGGKGGSGAVGGEVVVTNTGGIGTSKENSIGIFAQSIGGGGGNAATVVSSNVTGSAGGNNLSITVGGKGGTGGAGGKVTVTNKTNDDDDSGKIITVGNYSHGIAAMSIGGGGGTGSTAVSVLRPTKGTSADATTNAFLFNLGGSGGSGGTGGVVTVDNQGSITTYGYKAHGILAQSIGGGGGNGGVSVTGDLALGKKPDDNTGKVVSMALGGSGGDGNDGGNVTVENSGSIEVFGKSAYGIYAQSVGGGGGDGGFAATLSRNILFNPKTDMAKSFMNIGLGGFGGDGGNGGNVTVNHTGSIISHGDNSYGIFAQSVRGGGGNAAYELTAPTWMAADLVIEGALGARDGTAGTAGTVTINTIGTIVMSGKNSTAQLGQSINGGGGNVDLFLDVSKHAVALGDDGVELPPDGGDVDTVMGFIKSTVKLGTDFAADSAASAVEATHVGDLYTSGEKAIGSLLQSIGAGGGNGTQEVVVNTNATVDLNLALGSTDATNSAGGDIKSTRTGKVITTGTDSGGVEAQSIGGGGGNLSVKVVRVPDLTPTASAMAAFGAPSGPVSIPPPVVTLASLGADGGAANNGGNMVFLTAGDIGTTGDRSYGVLYQSIGAGGGKLNLVGLEALELSLGGKNGAAGNGGNITLDNTGIIYTEGELAHGLILQSIGGGGGLALTDLDPANISIVKNTTNTGNGGILDLTQKGDVIVHGDRSVAVIAQSLGGGGGFVDDFFFGSSGGTGSAGAITLRMRGNMVADGEGGVGIFAQSQGGAGQGNIEIDLAADKFLYFGENGTGVSFSGGAANKFVNNGTVSGKDGLAAWSVKGTDGGETVENNGDFFGQVDLGAGANKFVNHTDGVMVPGPLFLLGAAANQLVNDGILLPGNMLLAQHTDVTGSFTQSDTGKTYAELDFGTETIDQLYMTGTASLDGKVDVSLLNPQLVKSGHFQKVLYHADGGVTNDGLELVTAPSMVINYQILYPTGKDAILDYNVDFSPSGKLGRNLATVGSYINRIQDAGSSPALADTVVKLMYDPTIQAYKESLSMLTPDFYAEQQAEVLRGSQRFGETLFDGGAYRYGKKGRLLWFDFESSDTVHHGYDDYKTVRQNSNGFAMGFEHELKDGWIVGAAAALEENTAGGYDGRWRANGDTERLGAIVKRDFSGTEIAGILSYSWNQAQSRRSGAVTSPFYTHVDRDLQALTAMVRVSHEFNNDGLYIKPMIDFGASRLSAESATETGAGATSLVLGHYNETHAWVRPAIEFGKVIPFQSGAELRLHAEVAYQHFLTPDHTDVIAGFAGAPRGVAPMDLQVQLGSVGSVSFGADVIFVNEVSVGIDYTKAFAQNYDLDSVNLKVSTTF</sequence>